<accession>A0A075HME9</accession>
<evidence type="ECO:0000259" key="4">
    <source>
        <dbReference type="Pfam" id="PF00294"/>
    </source>
</evidence>
<name>A0A075HME9_9ARCH</name>
<sequence length="290" mass="32861">MKIGVYSHCTIDTIIHDDNMYEVPGGPACYCSLTARNQKFDVNLATKYGEDFTLREFLQQNKINMENTLSTKNTTRFKIILNDSDRELFIQNRCDTLEFMDHNNDGVIVSPVYDEISGELFEKIKQSTDFVLLDPQGFLRNHDSENKISLRNTELDLTGISAIKLSPDELVALTGSNDNTALLTLQKSGIENIILTNKRDISLLIKDKIYSIRLPNMELFDTTGIGDIFCATFCCTLLRERDFLWALSFAGGAAQAALETKKFGVDKIPRKSAIENNGSYFYNMVKFRQI</sequence>
<reference evidence="5" key="1">
    <citation type="journal article" date="2014" name="Genome Biol. Evol.">
        <title>Pangenome evidence for extensive interdomain horizontal transfer affecting lineage core and shell genes in uncultured planktonic thaumarchaeota and euryarchaeota.</title>
        <authorList>
            <person name="Deschamps P."/>
            <person name="Zivanovic Y."/>
            <person name="Moreira D."/>
            <person name="Rodriguez-Valera F."/>
            <person name="Lopez-Garcia P."/>
        </authorList>
    </citation>
    <scope>NUCLEOTIDE SEQUENCE</scope>
</reference>
<evidence type="ECO:0000256" key="3">
    <source>
        <dbReference type="ARBA" id="ARBA00022777"/>
    </source>
</evidence>
<dbReference type="Gene3D" id="3.40.1190.20">
    <property type="match status" value="1"/>
</dbReference>
<dbReference type="Pfam" id="PF00294">
    <property type="entry name" value="PfkB"/>
    <property type="match status" value="1"/>
</dbReference>
<proteinExistence type="inferred from homology"/>
<keyword evidence="3 5" id="KW-0418">Kinase</keyword>
<comment type="similarity">
    <text evidence="1">Belongs to the carbohydrate kinase PfkB family.</text>
</comment>
<dbReference type="PANTHER" id="PTHR43085">
    <property type="entry name" value="HEXOKINASE FAMILY MEMBER"/>
    <property type="match status" value="1"/>
</dbReference>
<dbReference type="InterPro" id="IPR011611">
    <property type="entry name" value="PfkB_dom"/>
</dbReference>
<keyword evidence="2" id="KW-0808">Transferase</keyword>
<evidence type="ECO:0000313" key="5">
    <source>
        <dbReference type="EMBL" id="AIF15617.1"/>
    </source>
</evidence>
<protein>
    <submittedName>
        <fullName evidence="5">Ribokinase-like domain-containing protein</fullName>
    </submittedName>
</protein>
<dbReference type="GO" id="GO:0016301">
    <property type="term" value="F:kinase activity"/>
    <property type="evidence" value="ECO:0007669"/>
    <property type="project" value="UniProtKB-KW"/>
</dbReference>
<feature type="domain" description="Carbohydrate kinase PfkB" evidence="4">
    <location>
        <begin position="16"/>
        <end position="261"/>
    </location>
</feature>
<dbReference type="PANTHER" id="PTHR43085:SF57">
    <property type="entry name" value="CARBOHYDRATE KINASE PFKB DOMAIN-CONTAINING PROTEIN"/>
    <property type="match status" value="1"/>
</dbReference>
<dbReference type="InterPro" id="IPR029056">
    <property type="entry name" value="Ribokinase-like"/>
</dbReference>
<organism evidence="5">
    <name type="scientific">uncultured marine thaumarchaeote KM3_70_F01</name>
    <dbReference type="NCBI Taxonomy" id="1456255"/>
    <lineage>
        <taxon>Archaea</taxon>
        <taxon>Nitrososphaerota</taxon>
        <taxon>environmental samples</taxon>
    </lineage>
</organism>
<evidence type="ECO:0000256" key="1">
    <source>
        <dbReference type="ARBA" id="ARBA00010688"/>
    </source>
</evidence>
<evidence type="ECO:0000256" key="2">
    <source>
        <dbReference type="ARBA" id="ARBA00022679"/>
    </source>
</evidence>
<dbReference type="SUPFAM" id="SSF53613">
    <property type="entry name" value="Ribokinase-like"/>
    <property type="match status" value="1"/>
</dbReference>
<dbReference type="EMBL" id="KF901032">
    <property type="protein sequence ID" value="AIF15617.1"/>
    <property type="molecule type" value="Genomic_DNA"/>
</dbReference>
<dbReference type="InterPro" id="IPR050306">
    <property type="entry name" value="PfkB_Carbo_kinase"/>
</dbReference>
<dbReference type="AlphaFoldDB" id="A0A075HME9"/>